<feature type="domain" description="Large ribosomal subunit protein uL30-like ferredoxin-like fold" evidence="6">
    <location>
        <begin position="73"/>
        <end position="122"/>
    </location>
</feature>
<organism evidence="7 8">
    <name type="scientific">Xylocopa violacea</name>
    <name type="common">Violet carpenter bee</name>
    <name type="synonym">Apis violacea</name>
    <dbReference type="NCBI Taxonomy" id="135666"/>
    <lineage>
        <taxon>Eukaryota</taxon>
        <taxon>Metazoa</taxon>
        <taxon>Ecdysozoa</taxon>
        <taxon>Arthropoda</taxon>
        <taxon>Hexapoda</taxon>
        <taxon>Insecta</taxon>
        <taxon>Pterygota</taxon>
        <taxon>Neoptera</taxon>
        <taxon>Endopterygota</taxon>
        <taxon>Hymenoptera</taxon>
        <taxon>Apocrita</taxon>
        <taxon>Aculeata</taxon>
        <taxon>Apoidea</taxon>
        <taxon>Anthophila</taxon>
        <taxon>Apidae</taxon>
        <taxon>Xylocopa</taxon>
        <taxon>Xylocopa</taxon>
    </lineage>
</organism>
<accession>A0ABP1P5V5</accession>
<evidence type="ECO:0000256" key="2">
    <source>
        <dbReference type="ARBA" id="ARBA00022980"/>
    </source>
</evidence>
<dbReference type="Gene3D" id="3.30.1390.20">
    <property type="entry name" value="Ribosomal protein L30, ferredoxin-like fold domain"/>
    <property type="match status" value="1"/>
</dbReference>
<proteinExistence type="inferred from homology"/>
<comment type="similarity">
    <text evidence="1">Belongs to the universal ribosomal protein uL30 family.</text>
</comment>
<dbReference type="Proteomes" id="UP001642520">
    <property type="component" value="Unassembled WGS sequence"/>
</dbReference>
<evidence type="ECO:0000259" key="6">
    <source>
        <dbReference type="Pfam" id="PF00327"/>
    </source>
</evidence>
<name>A0ABP1P5V5_XYLVO</name>
<dbReference type="PANTHER" id="PTHR15892">
    <property type="entry name" value="MITOCHONDRIAL RIBOSOMAL PROTEIN L30"/>
    <property type="match status" value="1"/>
</dbReference>
<dbReference type="EMBL" id="CAXAJV020001296">
    <property type="protein sequence ID" value="CAL7948002.1"/>
    <property type="molecule type" value="Genomic_DNA"/>
</dbReference>
<keyword evidence="3" id="KW-0687">Ribonucleoprotein</keyword>
<dbReference type="SUPFAM" id="SSF55129">
    <property type="entry name" value="Ribosomal protein L30p/L7e"/>
    <property type="match status" value="1"/>
</dbReference>
<evidence type="ECO:0000256" key="5">
    <source>
        <dbReference type="ARBA" id="ARBA00035356"/>
    </source>
</evidence>
<gene>
    <name evidence="7" type="ORF">XYLVIOL_LOCUS8627</name>
</gene>
<evidence type="ECO:0000313" key="8">
    <source>
        <dbReference type="Proteomes" id="UP001642520"/>
    </source>
</evidence>
<keyword evidence="2" id="KW-0689">Ribosomal protein</keyword>
<evidence type="ECO:0000256" key="3">
    <source>
        <dbReference type="ARBA" id="ARBA00023274"/>
    </source>
</evidence>
<reference evidence="7 8" key="1">
    <citation type="submission" date="2024-08" db="EMBL/GenBank/DDBJ databases">
        <authorList>
            <person name="Will J Nash"/>
            <person name="Angela Man"/>
            <person name="Seanna McTaggart"/>
            <person name="Kendall Baker"/>
            <person name="Tom Barker"/>
            <person name="Leah Catchpole"/>
            <person name="Alex Durrant"/>
            <person name="Karim Gharbi"/>
            <person name="Naomi Irish"/>
            <person name="Gemy Kaithakottil"/>
            <person name="Debby Ku"/>
            <person name="Aaliyah Providence"/>
            <person name="Felix Shaw"/>
            <person name="David Swarbreck"/>
            <person name="Chris Watkins"/>
            <person name="Ann M. McCartney"/>
            <person name="Giulio Formenti"/>
            <person name="Alice Mouton"/>
            <person name="Noel Vella"/>
            <person name="Bjorn M von Reumont"/>
            <person name="Adriana Vella"/>
            <person name="Wilfried Haerty"/>
        </authorList>
    </citation>
    <scope>NUCLEOTIDE SEQUENCE [LARGE SCALE GENOMIC DNA]</scope>
</reference>
<sequence>MFVENASVKLCNFDSRLERMATRMNFLLTFVRGHRNYPKAWLEDAVRYDLVKYHPVKKDHVDPPFTPSKVLMIYRVKPFKGNPYWDKETLTKLGFEEHRNNPVFAKNTPEICAMLWKIKHLIKVVPVKLPEKLPEVDGNTEFWIDETGEVRVIGKLDPARLQATLDIANSKKRMRHKTISEKLRLQWLLGNLI</sequence>
<dbReference type="PANTHER" id="PTHR15892:SF2">
    <property type="entry name" value="LARGE RIBOSOMAL SUBUNIT PROTEIN UL30M"/>
    <property type="match status" value="1"/>
</dbReference>
<dbReference type="Pfam" id="PF00327">
    <property type="entry name" value="Ribosomal_L30"/>
    <property type="match status" value="1"/>
</dbReference>
<evidence type="ECO:0000313" key="7">
    <source>
        <dbReference type="EMBL" id="CAL7948002.1"/>
    </source>
</evidence>
<comment type="caution">
    <text evidence="7">The sequence shown here is derived from an EMBL/GenBank/DDBJ whole genome shotgun (WGS) entry which is preliminary data.</text>
</comment>
<keyword evidence="8" id="KW-1185">Reference proteome</keyword>
<dbReference type="InterPro" id="IPR005996">
    <property type="entry name" value="Ribosomal_uL30_bac-type"/>
</dbReference>
<evidence type="ECO:0000256" key="4">
    <source>
        <dbReference type="ARBA" id="ARBA00035281"/>
    </source>
</evidence>
<dbReference type="InterPro" id="IPR016082">
    <property type="entry name" value="Ribosomal_uL30_ferredoxin-like"/>
</dbReference>
<protein>
    <recommendedName>
        <fullName evidence="4">Large ribosomal subunit protein uL30m</fullName>
    </recommendedName>
    <alternativeName>
        <fullName evidence="5">39S ribosomal protein L30, mitochondrial</fullName>
    </alternativeName>
</protein>
<dbReference type="InterPro" id="IPR036919">
    <property type="entry name" value="Ribo_uL30_ferredoxin-like_sf"/>
</dbReference>
<evidence type="ECO:0000256" key="1">
    <source>
        <dbReference type="ARBA" id="ARBA00007594"/>
    </source>
</evidence>